<name>A0A0B7F2P5_THACB</name>
<dbReference type="Proteomes" id="UP000059188">
    <property type="component" value="Unassembled WGS sequence"/>
</dbReference>
<dbReference type="InterPro" id="IPR036291">
    <property type="entry name" value="NAD(P)-bd_dom_sf"/>
</dbReference>
<dbReference type="PANTHER" id="PTHR43439:SF2">
    <property type="entry name" value="ENZYME, PUTATIVE (JCVI)-RELATED"/>
    <property type="match status" value="1"/>
</dbReference>
<dbReference type="AlphaFoldDB" id="A0A0B7F2P5"/>
<dbReference type="PANTHER" id="PTHR43439">
    <property type="entry name" value="PHENYLACETATE-COENZYME A LIGASE"/>
    <property type="match status" value="1"/>
</dbReference>
<dbReference type="STRING" id="1108050.A0A0B7F2P5"/>
<dbReference type="SMART" id="SM00823">
    <property type="entry name" value="PKS_PP"/>
    <property type="match status" value="1"/>
</dbReference>
<dbReference type="SUPFAM" id="SSF47336">
    <property type="entry name" value="ACP-like"/>
    <property type="match status" value="1"/>
</dbReference>
<dbReference type="InterPro" id="IPR013120">
    <property type="entry name" value="FAR_NAD-bd"/>
</dbReference>
<evidence type="ECO:0000313" key="4">
    <source>
        <dbReference type="EMBL" id="CEL52336.1"/>
    </source>
</evidence>
<evidence type="ECO:0000313" key="5">
    <source>
        <dbReference type="Proteomes" id="UP000059188"/>
    </source>
</evidence>
<proteinExistence type="predicted"/>
<dbReference type="Pfam" id="PF00550">
    <property type="entry name" value="PP-binding"/>
    <property type="match status" value="1"/>
</dbReference>
<dbReference type="PROSITE" id="PS50075">
    <property type="entry name" value="CARRIER"/>
    <property type="match status" value="1"/>
</dbReference>
<dbReference type="InterPro" id="IPR020845">
    <property type="entry name" value="AMP-binding_CS"/>
</dbReference>
<gene>
    <name evidence="4" type="ORF">RSOLAG1IB_00876</name>
</gene>
<dbReference type="InterPro" id="IPR009081">
    <property type="entry name" value="PP-bd_ACP"/>
</dbReference>
<evidence type="ECO:0000256" key="1">
    <source>
        <dbReference type="ARBA" id="ARBA00022450"/>
    </source>
</evidence>
<dbReference type="InterPro" id="IPR000873">
    <property type="entry name" value="AMP-dep_synth/lig_dom"/>
</dbReference>
<dbReference type="SUPFAM" id="SSF51735">
    <property type="entry name" value="NAD(P)-binding Rossmann-fold domains"/>
    <property type="match status" value="1"/>
</dbReference>
<dbReference type="Gene3D" id="3.40.50.12780">
    <property type="entry name" value="N-terminal domain of ligase-like"/>
    <property type="match status" value="1"/>
</dbReference>
<dbReference type="Gene3D" id="3.40.50.720">
    <property type="entry name" value="NAD(P)-binding Rossmann-like Domain"/>
    <property type="match status" value="1"/>
</dbReference>
<dbReference type="InterPro" id="IPR020806">
    <property type="entry name" value="PKS_PP-bd"/>
</dbReference>
<dbReference type="InterPro" id="IPR042099">
    <property type="entry name" value="ANL_N_sf"/>
</dbReference>
<protein>
    <submittedName>
        <fullName evidence="4">Linear gramicidin synthase subunit D</fullName>
    </submittedName>
</protein>
<feature type="domain" description="Carrier" evidence="3">
    <location>
        <begin position="610"/>
        <end position="695"/>
    </location>
</feature>
<organism evidence="4 5">
    <name type="scientific">Thanatephorus cucumeris (strain AG1-IB / isolate 7/3/14)</name>
    <name type="common">Lettuce bottom rot fungus</name>
    <name type="synonym">Rhizoctonia solani</name>
    <dbReference type="NCBI Taxonomy" id="1108050"/>
    <lineage>
        <taxon>Eukaryota</taxon>
        <taxon>Fungi</taxon>
        <taxon>Dikarya</taxon>
        <taxon>Basidiomycota</taxon>
        <taxon>Agaricomycotina</taxon>
        <taxon>Agaricomycetes</taxon>
        <taxon>Cantharellales</taxon>
        <taxon>Ceratobasidiaceae</taxon>
        <taxon>Rhizoctonia</taxon>
        <taxon>Rhizoctonia solani AG-1</taxon>
    </lineage>
</organism>
<evidence type="ECO:0000259" key="3">
    <source>
        <dbReference type="PROSITE" id="PS50075"/>
    </source>
</evidence>
<accession>A0A0B7F2P5</accession>
<keyword evidence="1" id="KW-0596">Phosphopantetheine</keyword>
<dbReference type="PROSITE" id="PS00455">
    <property type="entry name" value="AMP_BINDING"/>
    <property type="match status" value="1"/>
</dbReference>
<dbReference type="InterPro" id="IPR051414">
    <property type="entry name" value="Adenylate-forming_Reductase"/>
</dbReference>
<dbReference type="EMBL" id="LN679100">
    <property type="protein sequence ID" value="CEL52336.1"/>
    <property type="molecule type" value="Genomic_DNA"/>
</dbReference>
<dbReference type="Gene3D" id="1.10.1200.10">
    <property type="entry name" value="ACP-like"/>
    <property type="match status" value="1"/>
</dbReference>
<dbReference type="OrthoDB" id="3352408at2759"/>
<dbReference type="InterPro" id="IPR036736">
    <property type="entry name" value="ACP-like_sf"/>
</dbReference>
<dbReference type="Pfam" id="PF00501">
    <property type="entry name" value="AMP-binding"/>
    <property type="match status" value="1"/>
</dbReference>
<evidence type="ECO:0000256" key="2">
    <source>
        <dbReference type="ARBA" id="ARBA00022553"/>
    </source>
</evidence>
<dbReference type="GO" id="GO:0031177">
    <property type="term" value="F:phosphopantetheine binding"/>
    <property type="evidence" value="ECO:0007669"/>
    <property type="project" value="InterPro"/>
</dbReference>
<dbReference type="SUPFAM" id="SSF56801">
    <property type="entry name" value="Acetyl-CoA synthetase-like"/>
    <property type="match status" value="1"/>
</dbReference>
<dbReference type="Pfam" id="PF07993">
    <property type="entry name" value="NAD_binding_4"/>
    <property type="match status" value="1"/>
</dbReference>
<keyword evidence="2" id="KW-0597">Phosphoprotein</keyword>
<reference evidence="4 5" key="1">
    <citation type="submission" date="2014-11" db="EMBL/GenBank/DDBJ databases">
        <authorList>
            <person name="Wibberg Daniel"/>
        </authorList>
    </citation>
    <scope>NUCLEOTIDE SEQUENCE [LARGE SCALE GENOMIC DNA]</scope>
    <source>
        <strain evidence="4">Rhizoctonia solani AG1-IB 7/3/14</strain>
    </source>
</reference>
<sequence length="1133" mass="124249">MNALYQYQFASVICTDRLLQPATKSLIRLLSAAPPQSPFKMTIGLNEFDSPATDGSVSLNQLVDYHLERNAECEFATLVDVSEKPKGQHLVKYKQLAHATHRAAHIVNPGSVLPQGTRVAILTSTDTIVNVTLILGILKAGLVPFPISPRVSVAGICHLLIATETCHMVSGGGSAIIHLVQNVQSTMEESQQQLNIIRLPTFKELFLPQSGDVFEPFPDPLPMSQDSVIAILHSSGSTGLPRPVNYTQGCILSTFVNQPPCYGMGRFGARVGLMALPTFHVMGFITHCFYPQFAGFTSVLFAPGPTPVVPSPDVTLRAVVRSRCTFLLTVPTFLEAWSHDAEAIDHLKKIDGVVFAGGPLIPHVGDRLVKQGVSLRAAYGATEFGAPLEFDLVKRAPEDWIYIEFPDNIRYELIAQNDQDGTFELVMLSTPLYQPFVINYRNERGEMGYATKDLVVPHPTKPGLWKIVGRLDDQIVLLNGEKTNPAPIEDQIVKSPLIQSAIMFGREQNQTGVLIELYEASTLANEDYETTISQIWPFVELANNNTSTHSRIAREAIIFSDASRPLPRTPKGNVARAAALKLYADDITRMYAQLGQGSTLTLLGAPPSWNDMGEVQSWLARCVAHLLGRQLDICDDLFQQGLDSLTATLLSGVIRRALSLLSSMETLHLANQVTQQTIFNHPSILQLAAYLVRLANNTSGFPSSVLELDIMGTMIARYTQNMAPRHNDPAWSLTGSEPIENVVITGTTGSLGSHILAQLLANDKVKRVWAINRPHKSSGASLIHRQRLSFEDKALAVDLLDHPKLTFLECNLNESQLGLPNGDYEAIKSLATTIIHNAWQVDFNWSLQSFEPNVQGTRHLVDLALSSTWKRAPRLVFTSSISVAGLGLPGRSLDEDYITQSSIAPGFGYGESKYVAERVLEAAKTAGLETCVIRLGQLSGDRTSGSWSKTDWFPSVLASSLTIGHLPDAIGVVSWVPLDAAAQTLLDACHQTIVELPTVLHIAHPEPTTWSELIETVAQVAYIELGKELTSIPLDQWNRMVSKASKSYDDNVAPKRLPTVKLQASIDGMAKVDRAIRESSIQGTDAYEVFGAPRLNTPQCIQISPCLRDLSALDSNDVSRWICYWKCVDLFVQ</sequence>
<dbReference type="Pfam" id="PF23562">
    <property type="entry name" value="AMP-binding_C_3"/>
    <property type="match status" value="1"/>
</dbReference>
<keyword evidence="5" id="KW-1185">Reference proteome</keyword>